<dbReference type="ExpressionAtlas" id="A0A178VHL8">
    <property type="expression patterns" value="baseline and differential"/>
</dbReference>
<comment type="caution">
    <text evidence="2">The sequence shown here is derived from an EMBL/GenBank/DDBJ whole genome shotgun (WGS) entry which is preliminary data.</text>
</comment>
<dbReference type="SUPFAM" id="SSF54001">
    <property type="entry name" value="Cysteine proteinases"/>
    <property type="match status" value="1"/>
</dbReference>
<dbReference type="Gene3D" id="3.90.70.80">
    <property type="match status" value="1"/>
</dbReference>
<dbReference type="PANTHER" id="PTHR12419:SF3">
    <property type="entry name" value="OVARIAN TUMOR DOMAIN-CONTAINING DEUBIQUITINATING ENZYME 12"/>
    <property type="match status" value="1"/>
</dbReference>
<accession>A0A178VHL8</accession>
<proteinExistence type="inferred from homology"/>
<sequence>MYESYVPMKYKRYYKKMGKFGEWGDHITLQAAADRFAAKICLLTSFRDTCFIEIIPQYQAPKGVLWLSFWSEVHYNSLYDIQAAPVQHKPKRKHWLF</sequence>
<dbReference type="PANTHER" id="PTHR12419">
    <property type="entry name" value="OTU DOMAIN CONTAINING PROTEIN"/>
    <property type="match status" value="1"/>
</dbReference>
<protein>
    <recommendedName>
        <fullName evidence="4">OTU domain-containing protein</fullName>
    </recommendedName>
</protein>
<dbReference type="InterPro" id="IPR050704">
    <property type="entry name" value="Peptidase_C85-like"/>
</dbReference>
<evidence type="ECO:0000313" key="2">
    <source>
        <dbReference type="EMBL" id="OAP04392.1"/>
    </source>
</evidence>
<comment type="similarity">
    <text evidence="1">Belongs to the peptidase C85 family.</text>
</comment>
<dbReference type="EMBL" id="LUHQ01000003">
    <property type="protein sequence ID" value="OAP04392.1"/>
    <property type="molecule type" value="Genomic_DNA"/>
</dbReference>
<evidence type="ECO:0000256" key="1">
    <source>
        <dbReference type="ARBA" id="ARBA00010407"/>
    </source>
</evidence>
<evidence type="ECO:0000313" key="3">
    <source>
        <dbReference type="Proteomes" id="UP000078284"/>
    </source>
</evidence>
<gene>
    <name evidence="2" type="ordered locus">AXX17_At3g01240</name>
</gene>
<dbReference type="AlphaFoldDB" id="A0A178VHL8"/>
<dbReference type="InterPro" id="IPR038765">
    <property type="entry name" value="Papain-like_cys_pep_sf"/>
</dbReference>
<organism evidence="2 3">
    <name type="scientific">Arabidopsis thaliana</name>
    <name type="common">Mouse-ear cress</name>
    <dbReference type="NCBI Taxonomy" id="3702"/>
    <lineage>
        <taxon>Eukaryota</taxon>
        <taxon>Viridiplantae</taxon>
        <taxon>Streptophyta</taxon>
        <taxon>Embryophyta</taxon>
        <taxon>Tracheophyta</taxon>
        <taxon>Spermatophyta</taxon>
        <taxon>Magnoliopsida</taxon>
        <taxon>eudicotyledons</taxon>
        <taxon>Gunneridae</taxon>
        <taxon>Pentapetalae</taxon>
        <taxon>rosids</taxon>
        <taxon>malvids</taxon>
        <taxon>Brassicales</taxon>
        <taxon>Brassicaceae</taxon>
        <taxon>Camelineae</taxon>
        <taxon>Arabidopsis</taxon>
    </lineage>
</organism>
<evidence type="ECO:0008006" key="4">
    <source>
        <dbReference type="Google" id="ProtNLM"/>
    </source>
</evidence>
<reference evidence="3" key="1">
    <citation type="journal article" date="2016" name="Proc. Natl. Acad. Sci. U.S.A.">
        <title>Chromosome-level assembly of Arabidopsis thaliana Ler reveals the extent of translocation and inversion polymorphisms.</title>
        <authorList>
            <person name="Zapata L."/>
            <person name="Ding J."/>
            <person name="Willing E.M."/>
            <person name="Hartwig B."/>
            <person name="Bezdan D."/>
            <person name="Jiao W.B."/>
            <person name="Patel V."/>
            <person name="Velikkakam James G."/>
            <person name="Koornneef M."/>
            <person name="Ossowski S."/>
            <person name="Schneeberger K."/>
        </authorList>
    </citation>
    <scope>NUCLEOTIDE SEQUENCE [LARGE SCALE GENOMIC DNA]</scope>
    <source>
        <strain evidence="3">cv. Landsberg erecta</strain>
    </source>
</reference>
<dbReference type="Proteomes" id="UP000078284">
    <property type="component" value="Chromosome 3"/>
</dbReference>
<name>A0A178VHL8_ARATH</name>